<dbReference type="AlphaFoldDB" id="A0A839XMN0"/>
<dbReference type="Proteomes" id="UP000564573">
    <property type="component" value="Unassembled WGS sequence"/>
</dbReference>
<evidence type="ECO:0000313" key="3">
    <source>
        <dbReference type="Proteomes" id="UP000564573"/>
    </source>
</evidence>
<sequence>MTRLVDATTMSLERPTPGHRTESVPGSPDRAEHPRASGGRTSDEARPEQPQ</sequence>
<reference evidence="2 3" key="1">
    <citation type="submission" date="2020-08" db="EMBL/GenBank/DDBJ databases">
        <title>Sequencing the genomes of 1000 actinobacteria strains.</title>
        <authorList>
            <person name="Klenk H.-P."/>
        </authorList>
    </citation>
    <scope>NUCLEOTIDE SEQUENCE [LARGE SCALE GENOMIC DNA]</scope>
    <source>
        <strain evidence="2 3">DSM 45267</strain>
    </source>
</reference>
<dbReference type="RefSeq" id="WP_183778210.1">
    <property type="nucleotide sequence ID" value="NZ_JACIBS010000001.1"/>
</dbReference>
<feature type="region of interest" description="Disordered" evidence="1">
    <location>
        <begin position="1"/>
        <end position="51"/>
    </location>
</feature>
<dbReference type="EMBL" id="JACIBS010000001">
    <property type="protein sequence ID" value="MBB3661256.1"/>
    <property type="molecule type" value="Genomic_DNA"/>
</dbReference>
<comment type="caution">
    <text evidence="2">The sequence shown here is derived from an EMBL/GenBank/DDBJ whole genome shotgun (WGS) entry which is preliminary data.</text>
</comment>
<proteinExistence type="predicted"/>
<evidence type="ECO:0000256" key="1">
    <source>
        <dbReference type="SAM" id="MobiDB-lite"/>
    </source>
</evidence>
<name>A0A839XMN0_9PSEU</name>
<organism evidence="2 3">
    <name type="scientific">Prauserella sediminis</name>
    <dbReference type="NCBI Taxonomy" id="577680"/>
    <lineage>
        <taxon>Bacteria</taxon>
        <taxon>Bacillati</taxon>
        <taxon>Actinomycetota</taxon>
        <taxon>Actinomycetes</taxon>
        <taxon>Pseudonocardiales</taxon>
        <taxon>Pseudonocardiaceae</taxon>
        <taxon>Prauserella</taxon>
        <taxon>Prauserella salsuginis group</taxon>
    </lineage>
</organism>
<keyword evidence="3" id="KW-1185">Reference proteome</keyword>
<gene>
    <name evidence="2" type="ORF">FB384_000160</name>
</gene>
<evidence type="ECO:0000313" key="2">
    <source>
        <dbReference type="EMBL" id="MBB3661256.1"/>
    </source>
</evidence>
<feature type="compositionally biased region" description="Basic and acidic residues" evidence="1">
    <location>
        <begin position="29"/>
        <end position="51"/>
    </location>
</feature>
<accession>A0A839XMN0</accession>
<protein>
    <submittedName>
        <fullName evidence="2">Uncharacterized protein</fullName>
    </submittedName>
</protein>